<feature type="domain" description="Cadherin" evidence="7">
    <location>
        <begin position="1429"/>
        <end position="1530"/>
    </location>
</feature>
<dbReference type="PANTHER" id="PTHR24026:SF126">
    <property type="entry name" value="PROTOCADHERIN FAT 4"/>
    <property type="match status" value="1"/>
</dbReference>
<evidence type="ECO:0000256" key="4">
    <source>
        <dbReference type="SAM" id="MobiDB-lite"/>
    </source>
</evidence>
<reference evidence="9" key="1">
    <citation type="submission" date="2025-08" db="UniProtKB">
        <authorList>
            <consortium name="RefSeq"/>
        </authorList>
    </citation>
    <scope>IDENTIFICATION</scope>
    <source>
        <tissue evidence="9">Testes</tissue>
    </source>
</reference>
<dbReference type="GeneID" id="102809683"/>
<proteinExistence type="predicted"/>
<dbReference type="InterPro" id="IPR002126">
    <property type="entry name" value="Cadherin-like_dom"/>
</dbReference>
<evidence type="ECO:0000313" key="9">
    <source>
        <dbReference type="RefSeq" id="XP_006817437.1"/>
    </source>
</evidence>
<name>A0ABM0MBP6_SACKO</name>
<dbReference type="CDD" id="cd11304">
    <property type="entry name" value="Cadherin_repeat"/>
    <property type="match status" value="11"/>
</dbReference>
<feature type="domain" description="Cadherin" evidence="7">
    <location>
        <begin position="672"/>
        <end position="773"/>
    </location>
</feature>
<keyword evidence="3" id="KW-0106">Calcium</keyword>
<dbReference type="Gene3D" id="2.60.40.60">
    <property type="entry name" value="Cadherins"/>
    <property type="match status" value="13"/>
</dbReference>
<feature type="region of interest" description="Disordered" evidence="4">
    <location>
        <begin position="2309"/>
        <end position="2350"/>
    </location>
</feature>
<keyword evidence="2 5" id="KW-1133">Transmembrane helix</keyword>
<dbReference type="SUPFAM" id="SSF49313">
    <property type="entry name" value="Cadherin-like"/>
    <property type="match status" value="14"/>
</dbReference>
<sequence length="2350" mass="259975">MAMEKSKRLVSFLFMVGFIQDVHVAVGLEMVSLNTPVTVTVLEEAANGDVIYTPIDANGQGANAQYKFALLPNPVVPFPFELVQGPPDEDNFAQIRAVVPPGFDYDVITEYILGITVTDLNDPNDPVVTGNLTVKVIDTKSPPRFTNLPATATIGELATVPELVKYVKATDDDTYAADISFNIVGSSPFGAPFKIINVTYDLFAWEAAVGIQNANLPGFDFENGPPSYELYIEAVDNDGLSTTSTLTVVISDENEPIRITNLPSTIYLPESATGNVFLLTWEDEDNTTTAMPTFMISTTPSNGPFAVDISGNIRVVTPGLNYLDRSFWTVTIYITDPDGLSDTGDLHVWVTDVNTGPDITNLDDTIQIGEMSSGGSAIFVVQAVDDDEDDYFCVMFSDPNDGNFYMNTTTNTIYVIDSPTLDFETLDEYILTVTCHDTMYAGIPHKLTVQITDENEPPEITDLPATVTVPEDAINSAEIYVADGYDIDGDDLRYSITVSPASGQGKFYISNTTNNDCRIKISNNPSFDFETIDQYIIVLEATDGEFTATGTLNVDITNTDEPPRFVEDNQDILIDEEQIIGTVVPINWAVIDVDDALTDLNFFMIGDTYSPYFSFTWGSTPELRVAQIMDYEAVFPQPFSITFTVTDPSDGKDYLNVNIYLQNINDNAPVFTQSVYITSVLEMELYGTLVLQVVAIDDDVADLITYTIQPASLYFDIDTLTGDITVTQSIDLETVGGMITFTVVATDNGSPSQQTTATVDVTVLNVDDNIPFFDKPYWNWEIRFDADVDSFVNSVSAVDDDISGSDGDGDITYKLYHSHPRFNMETDGRVIITDEMNPEQKYLLLCYAEDNATPPHASNVATIRIDTFIPQLVLVDIFLGISVSEFTMDKRKEFLDTLNGIFTPWYFRISTVHEHNDLQVTSRQLLQSSAVVEAYALTSDLTEYQSNIDTVKEFVYFQDLVGAMTIDSTGTPTAIITGPEFDTFPIVKVEPTYDVETANSYNWWLDTLEGFITIGILSLLPLIPLIFLMICCCRKYRCCSRLASMCKRCTCTCLKSLCRRSKPQKKKEPSPTPVVAKAVDDQNAKKKAETLIVVPAPLRAPPPEKKVRSYNGGYSSAASLKKQFDAFIGDKKPSQAKTGTQINGSRKLLASGHAFETISNPPASVDHAPKTPIGHRQSVSHGGDSRENSDLFLGNRSWRLDIVLSDRVSVLEEAGNGDVIYTPIEATGQGANAMYQFAIIPNPNVSFPFELVQGPPDANNFALIRAVVPPGFDYDVITEYILEITVIDLNDNTQPAVTGIITVEVIDTKSPPRFTNLPATATIGELATVPELVKYVKATDDDTYAADISFNIVGSSPFGAPFQIKNVTYDLFAWEAAAEIQNANFPGFDFENGPPSYELYIEAVDNDGLSTTSTLTVVISDENEPIRITNLPSTIYLPESATGNVFLLTWEDEDVPTTTAAMPTFMISSTPSNGPFAVDTSGNIKVVTPGLNYLERTFWTITIYITDPDGLTDTGDLHVWVTDVNTGPDITNLDDTIQIGEMSSGGSAIFVVQAKDDDEDDYFCVMFSDPNDGNFYMNTTTNTIYVIDSPTLDFEALDEYILTVTCHDTMYAGIPHKLTVQITDENEAPEITDLPATVTVPEDAINSAEIYVADGYDIDGDDLRYSITVSPASGQGKFYISNTTNNDCRIKISNNPSFDFETIDQYIIVLEATDGEFTATGTLNVDITNTDEPPRFVVDNQDILIDEEQIIGTVVPINWAVIDVDDALTDLNFVMIGDTYSPYFSFTWGSTPELRVAQIMDYEAVFPQPFSITFTVTDPSDGKDYLNVNIYLQNINDNAPVFTQAVYTTSVLEMELYGTLVLQVLAIDDDVADLITYTIQPASLYFDIDTLTGDITVTQSIDLEIVGEMITFTVVATDNGSPLQQTMATVDVTVLNVDDNVPFFDKPYWNWEIRYDTDVSSYVNSVFATDADLGADNVSSGITYKMYLSHPRFNMETDGRVIVSDKLHPEQKYLLICYAEDNATPPHASHVATIRIDTFIPQLVLVDIFLGISVSEFTADKRREFVDTLNGIFTPWYFRISTVHTRNELQVTSRRLLENTAVVEAYALTSDLTEYQINVEEVKEFVYFQDLVGAMTIDSTGTPTPIITGTEFDTFPIVKVEPTYDVQTANSYNWWLDTLEGLITIGVLSSLPFIGFLCLMLCCCWKYRCCARLARCYKQRKCGCCKSVCNRSHLPDVKEQSTHDVRPSIIIKDDVEPKTKGEPLIVAPAQPRNMPVQEKSSDRRLRNYNGRYSKTASLRKEYDTFVGDKKPALATTDSKKDEFGKDGSMKTLDQGSKLKTKLPGKYPDIF</sequence>
<evidence type="ECO:0000256" key="1">
    <source>
        <dbReference type="ARBA" id="ARBA00022692"/>
    </source>
</evidence>
<feature type="domain" description="Cadherin" evidence="7">
    <location>
        <begin position="566"/>
        <end position="671"/>
    </location>
</feature>
<protein>
    <submittedName>
        <fullName evidence="9">Protocadherin Fat 4-like</fullName>
    </submittedName>
</protein>
<feature type="domain" description="Cadherin" evidence="7">
    <location>
        <begin position="1208"/>
        <end position="1314"/>
    </location>
</feature>
<feature type="domain" description="Cadherin" evidence="7">
    <location>
        <begin position="260"/>
        <end position="359"/>
    </location>
</feature>
<evidence type="ECO:0000256" key="2">
    <source>
        <dbReference type="ARBA" id="ARBA00022989"/>
    </source>
</evidence>
<evidence type="ECO:0000256" key="6">
    <source>
        <dbReference type="SAM" id="SignalP"/>
    </source>
</evidence>
<feature type="domain" description="Cadherin" evidence="7">
    <location>
        <begin position="33"/>
        <end position="145"/>
    </location>
</feature>
<dbReference type="Pfam" id="PF00028">
    <property type="entry name" value="Cadherin"/>
    <property type="match status" value="2"/>
</dbReference>
<dbReference type="PANTHER" id="PTHR24026">
    <property type="entry name" value="FAT ATYPICAL CADHERIN-RELATED"/>
    <property type="match status" value="1"/>
</dbReference>
<evidence type="ECO:0000256" key="3">
    <source>
        <dbReference type="PROSITE-ProRule" id="PRU00043"/>
    </source>
</evidence>
<dbReference type="Proteomes" id="UP000694865">
    <property type="component" value="Unplaced"/>
</dbReference>
<feature type="domain" description="Cadherin" evidence="7">
    <location>
        <begin position="461"/>
        <end position="565"/>
    </location>
</feature>
<evidence type="ECO:0000259" key="7">
    <source>
        <dbReference type="PROSITE" id="PS50268"/>
    </source>
</evidence>
<feature type="domain" description="Cadherin" evidence="7">
    <location>
        <begin position="1945"/>
        <end position="2036"/>
    </location>
</feature>
<accession>A0ABM0MBP6</accession>
<evidence type="ECO:0000313" key="8">
    <source>
        <dbReference type="Proteomes" id="UP000694865"/>
    </source>
</evidence>
<feature type="domain" description="Cadherin" evidence="7">
    <location>
        <begin position="1737"/>
        <end position="1842"/>
    </location>
</feature>
<keyword evidence="1 5" id="KW-0812">Transmembrane</keyword>
<dbReference type="InterPro" id="IPR015919">
    <property type="entry name" value="Cadherin-like_sf"/>
</dbReference>
<feature type="domain" description="Cadherin" evidence="7">
    <location>
        <begin position="1315"/>
        <end position="1434"/>
    </location>
</feature>
<feature type="transmembrane region" description="Helical" evidence="5">
    <location>
        <begin position="2181"/>
        <end position="2205"/>
    </location>
</feature>
<dbReference type="RefSeq" id="XP_006817437.1">
    <property type="nucleotide sequence ID" value="XM_006817374.1"/>
</dbReference>
<dbReference type="PROSITE" id="PS50268">
    <property type="entry name" value="CADHERIN_2"/>
    <property type="match status" value="16"/>
</dbReference>
<feature type="chain" id="PRO_5047239540" evidence="6">
    <location>
        <begin position="28"/>
        <end position="2350"/>
    </location>
</feature>
<feature type="compositionally biased region" description="Basic and acidic residues" evidence="4">
    <location>
        <begin position="2309"/>
        <end position="2328"/>
    </location>
</feature>
<feature type="domain" description="Cadherin" evidence="7">
    <location>
        <begin position="146"/>
        <end position="265"/>
    </location>
</feature>
<feature type="domain" description="Cadherin" evidence="7">
    <location>
        <begin position="774"/>
        <end position="865"/>
    </location>
</feature>
<feature type="domain" description="Cadherin" evidence="7">
    <location>
        <begin position="1843"/>
        <end position="1944"/>
    </location>
</feature>
<keyword evidence="8" id="KW-1185">Reference proteome</keyword>
<organism evidence="8 9">
    <name type="scientific">Saccoglossus kowalevskii</name>
    <name type="common">Acorn worm</name>
    <dbReference type="NCBI Taxonomy" id="10224"/>
    <lineage>
        <taxon>Eukaryota</taxon>
        <taxon>Metazoa</taxon>
        <taxon>Hemichordata</taxon>
        <taxon>Enteropneusta</taxon>
        <taxon>Harrimaniidae</taxon>
        <taxon>Saccoglossus</taxon>
    </lineage>
</organism>
<feature type="domain" description="Cadherin" evidence="7">
    <location>
        <begin position="1632"/>
        <end position="1736"/>
    </location>
</feature>
<dbReference type="SMART" id="SM00112">
    <property type="entry name" value="CA"/>
    <property type="match status" value="13"/>
</dbReference>
<keyword evidence="5" id="KW-0472">Membrane</keyword>
<evidence type="ECO:0000256" key="5">
    <source>
        <dbReference type="SAM" id="Phobius"/>
    </source>
</evidence>
<feature type="domain" description="Cadherin" evidence="7">
    <location>
        <begin position="360"/>
        <end position="460"/>
    </location>
</feature>
<feature type="domain" description="Cadherin" evidence="7">
    <location>
        <begin position="1531"/>
        <end position="1631"/>
    </location>
</feature>
<feature type="signal peptide" evidence="6">
    <location>
        <begin position="1"/>
        <end position="27"/>
    </location>
</feature>
<keyword evidence="6" id="KW-0732">Signal</keyword>
<feature type="region of interest" description="Disordered" evidence="4">
    <location>
        <begin position="1063"/>
        <end position="1082"/>
    </location>
</feature>
<gene>
    <name evidence="9" type="primary">LOC102809683</name>
</gene>
<feature type="region of interest" description="Disordered" evidence="4">
    <location>
        <begin position="1158"/>
        <end position="1187"/>
    </location>
</feature>
<dbReference type="PRINTS" id="PR00205">
    <property type="entry name" value="CADHERIN"/>
</dbReference>